<evidence type="ECO:0000313" key="3">
    <source>
        <dbReference type="Proteomes" id="UP000198967"/>
    </source>
</evidence>
<dbReference type="AlphaFoldDB" id="A0A1G8CR16"/>
<evidence type="ECO:0000259" key="1">
    <source>
        <dbReference type="Pfam" id="PF10040"/>
    </source>
</evidence>
<dbReference type="RefSeq" id="WP_176921582.1">
    <property type="nucleotide sequence ID" value="NZ_FNBE01000023.1"/>
</dbReference>
<organism evidence="2 3">
    <name type="scientific">Pseudonocardia oroxyli</name>
    <dbReference type="NCBI Taxonomy" id="366584"/>
    <lineage>
        <taxon>Bacteria</taxon>
        <taxon>Bacillati</taxon>
        <taxon>Actinomycetota</taxon>
        <taxon>Actinomycetes</taxon>
        <taxon>Pseudonocardiales</taxon>
        <taxon>Pseudonocardiaceae</taxon>
        <taxon>Pseudonocardia</taxon>
    </lineage>
</organism>
<feature type="domain" description="CRISPR-associated protein Cas6 C-terminal" evidence="1">
    <location>
        <begin position="106"/>
        <end position="225"/>
    </location>
</feature>
<proteinExistence type="predicted"/>
<accession>A0A1G8CR16</accession>
<evidence type="ECO:0000313" key="2">
    <source>
        <dbReference type="EMBL" id="SDH47872.1"/>
    </source>
</evidence>
<protein>
    <submittedName>
        <fullName evidence="2">CRISPR-associated endoribonuclease Cas6</fullName>
    </submittedName>
</protein>
<sequence>MPAIIELLVDATDSLDVYPARLHGAACAVLGHPAPGRPPAFAVRPPAATGDGYAVWRLGWLAADTSPPLPDAVRFGDRAHRVVASDVASTEFGELAGRAPVRRARIEVVSPLYFSRGDRDLALPEPELMVQSLLNRWERFAPAAFSVPPALRADLLSSVYLVEMDGHTVSAPVGKVTMQTGYLGSVVLGLNRKADTEVARLFAALLGFAEIAGIGAQTGHGFGAVDVEPVELPPVRHTGRGRRVAAR</sequence>
<dbReference type="Pfam" id="PF10040">
    <property type="entry name" value="CRISPR_Cas6"/>
    <property type="match status" value="1"/>
</dbReference>
<dbReference type="EMBL" id="FNBE01000023">
    <property type="protein sequence ID" value="SDH47872.1"/>
    <property type="molecule type" value="Genomic_DNA"/>
</dbReference>
<reference evidence="2 3" key="1">
    <citation type="submission" date="2016-10" db="EMBL/GenBank/DDBJ databases">
        <authorList>
            <person name="de Groot N.N."/>
        </authorList>
    </citation>
    <scope>NUCLEOTIDE SEQUENCE [LARGE SCALE GENOMIC DNA]</scope>
    <source>
        <strain evidence="2 3">CGMCC 4.3143</strain>
    </source>
</reference>
<dbReference type="STRING" id="366584.SAMN05216377_12333"/>
<gene>
    <name evidence="2" type="ORF">SAMN05216377_12333</name>
</gene>
<dbReference type="Proteomes" id="UP000198967">
    <property type="component" value="Unassembled WGS sequence"/>
</dbReference>
<name>A0A1G8CR16_PSEOR</name>
<dbReference type="InterPro" id="IPR019267">
    <property type="entry name" value="CRISPR-assoc_Cas6_C"/>
</dbReference>
<dbReference type="CDD" id="cd21141">
    <property type="entry name" value="Cas6_III-like"/>
    <property type="match status" value="1"/>
</dbReference>
<dbReference type="Gene3D" id="3.30.70.1900">
    <property type="match status" value="1"/>
</dbReference>
<keyword evidence="3" id="KW-1185">Reference proteome</keyword>